<dbReference type="AlphaFoldDB" id="A0A8H6JG28"/>
<keyword evidence="3" id="KW-0862">Zinc</keyword>
<dbReference type="PANTHER" id="PTHR42940">
    <property type="entry name" value="ALCOHOL DEHYDROGENASE 1-RELATED"/>
    <property type="match status" value="1"/>
</dbReference>
<dbReference type="Pfam" id="PF08240">
    <property type="entry name" value="ADH_N"/>
    <property type="match status" value="1"/>
</dbReference>
<keyword evidence="2" id="KW-0479">Metal-binding</keyword>
<accession>A0A8H6JG28</accession>
<dbReference type="PANTHER" id="PTHR42940:SF2">
    <property type="entry name" value="DEHYDROGENASE FAMILY OXIDOREDUCTASE, PUTATIVE (JCVI)-RELATED"/>
    <property type="match status" value="1"/>
</dbReference>
<dbReference type="GO" id="GO:0008270">
    <property type="term" value="F:zinc ion binding"/>
    <property type="evidence" value="ECO:0007669"/>
    <property type="project" value="InterPro"/>
</dbReference>
<evidence type="ECO:0000256" key="3">
    <source>
        <dbReference type="ARBA" id="ARBA00022833"/>
    </source>
</evidence>
<evidence type="ECO:0000256" key="2">
    <source>
        <dbReference type="ARBA" id="ARBA00022723"/>
    </source>
</evidence>
<dbReference type="InterPro" id="IPR002328">
    <property type="entry name" value="ADH_Zn_CS"/>
</dbReference>
<dbReference type="SUPFAM" id="SSF50129">
    <property type="entry name" value="GroES-like"/>
    <property type="match status" value="1"/>
</dbReference>
<dbReference type="GO" id="GO:0004022">
    <property type="term" value="F:alcohol dehydrogenase (NAD+) activity"/>
    <property type="evidence" value="ECO:0007669"/>
    <property type="project" value="TreeGrafter"/>
</dbReference>
<evidence type="ECO:0000256" key="4">
    <source>
        <dbReference type="ARBA" id="ARBA00023002"/>
    </source>
</evidence>
<evidence type="ECO:0000313" key="7">
    <source>
        <dbReference type="Proteomes" id="UP000652219"/>
    </source>
</evidence>
<dbReference type="PROSITE" id="PS00059">
    <property type="entry name" value="ADH_ZINC"/>
    <property type="match status" value="1"/>
</dbReference>
<proteinExistence type="predicted"/>
<dbReference type="InterPro" id="IPR011032">
    <property type="entry name" value="GroES-like_sf"/>
</dbReference>
<organism evidence="6 7">
    <name type="scientific">Colletotrichum sojae</name>
    <dbReference type="NCBI Taxonomy" id="2175907"/>
    <lineage>
        <taxon>Eukaryota</taxon>
        <taxon>Fungi</taxon>
        <taxon>Dikarya</taxon>
        <taxon>Ascomycota</taxon>
        <taxon>Pezizomycotina</taxon>
        <taxon>Sordariomycetes</taxon>
        <taxon>Hypocreomycetidae</taxon>
        <taxon>Glomerellales</taxon>
        <taxon>Glomerellaceae</taxon>
        <taxon>Colletotrichum</taxon>
        <taxon>Colletotrichum orchidearum species complex</taxon>
    </lineage>
</organism>
<protein>
    <recommendedName>
        <fullName evidence="5">Alcohol dehydrogenase-like N-terminal domain-containing protein</fullName>
    </recommendedName>
</protein>
<evidence type="ECO:0000259" key="5">
    <source>
        <dbReference type="Pfam" id="PF08240"/>
    </source>
</evidence>
<evidence type="ECO:0000313" key="6">
    <source>
        <dbReference type="EMBL" id="KAF6811956.1"/>
    </source>
</evidence>
<dbReference type="GO" id="GO:0005737">
    <property type="term" value="C:cytoplasm"/>
    <property type="evidence" value="ECO:0007669"/>
    <property type="project" value="TreeGrafter"/>
</dbReference>
<gene>
    <name evidence="6" type="ORF">CSOJ01_05394</name>
</gene>
<keyword evidence="7" id="KW-1185">Reference proteome</keyword>
<dbReference type="Gene3D" id="3.90.180.10">
    <property type="entry name" value="Medium-chain alcohol dehydrogenases, catalytic domain"/>
    <property type="match status" value="1"/>
</dbReference>
<reference evidence="6 7" key="1">
    <citation type="journal article" date="2020" name="Phytopathology">
        <title>Genome Sequence Resources of Colletotrichum truncatum, C. plurivorum, C. musicola, and C. sojae: Four Species Pathogenic to Soybean (Glycine max).</title>
        <authorList>
            <person name="Rogerio F."/>
            <person name="Boufleur T.R."/>
            <person name="Ciampi-Guillardi M."/>
            <person name="Sukno S.A."/>
            <person name="Thon M.R."/>
            <person name="Massola Junior N.S."/>
            <person name="Baroncelli R."/>
        </authorList>
    </citation>
    <scope>NUCLEOTIDE SEQUENCE [LARGE SCALE GENOMIC DNA]</scope>
    <source>
        <strain evidence="6 7">LFN0009</strain>
    </source>
</reference>
<dbReference type="InterPro" id="IPR013154">
    <property type="entry name" value="ADH-like_N"/>
</dbReference>
<sequence length="134" mass="14484">MDEEDVPPYGSELRALRGWGSYDPVVGHEGIGTIVKLGPDVEANLHGRKAGVKWLYSACGACAVCTRGHASNCPQQLNAGKRRPGTLQRYVVADARYLTFILDGVPDEEAAPLLCAELTMMGAVWKLEDVVERG</sequence>
<dbReference type="EMBL" id="WIGN01000068">
    <property type="protein sequence ID" value="KAF6811956.1"/>
    <property type="molecule type" value="Genomic_DNA"/>
</dbReference>
<name>A0A8H6JG28_9PEZI</name>
<dbReference type="Gene3D" id="3.40.50.720">
    <property type="entry name" value="NAD(P)-binding Rossmann-like Domain"/>
    <property type="match status" value="1"/>
</dbReference>
<keyword evidence="4" id="KW-0560">Oxidoreductase</keyword>
<evidence type="ECO:0000256" key="1">
    <source>
        <dbReference type="ARBA" id="ARBA00001947"/>
    </source>
</evidence>
<feature type="domain" description="Alcohol dehydrogenase-like N-terminal" evidence="5">
    <location>
        <begin position="21"/>
        <end position="99"/>
    </location>
</feature>
<comment type="cofactor">
    <cofactor evidence="1">
        <name>Zn(2+)</name>
        <dbReference type="ChEBI" id="CHEBI:29105"/>
    </cofactor>
</comment>
<dbReference type="Proteomes" id="UP000652219">
    <property type="component" value="Unassembled WGS sequence"/>
</dbReference>
<comment type="caution">
    <text evidence="6">The sequence shown here is derived from an EMBL/GenBank/DDBJ whole genome shotgun (WGS) entry which is preliminary data.</text>
</comment>